<organism evidence="1 2">
    <name type="scientific">Aerophobetes bacterium</name>
    <dbReference type="NCBI Taxonomy" id="2030807"/>
    <lineage>
        <taxon>Bacteria</taxon>
        <taxon>Candidatus Aerophobota</taxon>
    </lineage>
</organism>
<dbReference type="EMBL" id="QMQA01000094">
    <property type="protein sequence ID" value="RLE13472.1"/>
    <property type="molecule type" value="Genomic_DNA"/>
</dbReference>
<dbReference type="Proteomes" id="UP000280417">
    <property type="component" value="Unassembled WGS sequence"/>
</dbReference>
<reference evidence="1 2" key="1">
    <citation type="submission" date="2018-06" db="EMBL/GenBank/DDBJ databases">
        <title>Extensive metabolic versatility and redundancy in microbially diverse, dynamic hydrothermal sediments.</title>
        <authorList>
            <person name="Dombrowski N."/>
            <person name="Teske A."/>
            <person name="Baker B.J."/>
        </authorList>
    </citation>
    <scope>NUCLEOTIDE SEQUENCE [LARGE SCALE GENOMIC DNA]</scope>
    <source>
        <strain evidence="1">B3_G15</strain>
    </source>
</reference>
<comment type="caution">
    <text evidence="1">The sequence shown here is derived from an EMBL/GenBank/DDBJ whole genome shotgun (WGS) entry which is preliminary data.</text>
</comment>
<protein>
    <submittedName>
        <fullName evidence="1">Uncharacterized protein</fullName>
    </submittedName>
</protein>
<dbReference type="AlphaFoldDB" id="A0A662DH62"/>
<proteinExistence type="predicted"/>
<evidence type="ECO:0000313" key="1">
    <source>
        <dbReference type="EMBL" id="RLE13472.1"/>
    </source>
</evidence>
<evidence type="ECO:0000313" key="2">
    <source>
        <dbReference type="Proteomes" id="UP000280417"/>
    </source>
</evidence>
<accession>A0A662DH62</accession>
<sequence length="80" mass="9320">MYARIGPGDDGSIQVRMIGSLLEQQIINFIENNVRDEKIKRKIIDCVKNSIPSPPGEEKIKQYLEKEAKKFKRIKVKIYE</sequence>
<gene>
    <name evidence="1" type="ORF">DRJ04_04285</name>
</gene>
<name>A0A662DH62_UNCAE</name>